<dbReference type="InterPro" id="IPR051010">
    <property type="entry name" value="BCAA_transport"/>
</dbReference>
<dbReference type="InterPro" id="IPR028081">
    <property type="entry name" value="Leu-bd"/>
</dbReference>
<dbReference type="Proteomes" id="UP000545386">
    <property type="component" value="Unassembled WGS sequence"/>
</dbReference>
<sequence length="422" mass="45645">MTTRRQFNKLAAMAAAGLAAPAIISRKAYASDKPIRIGASVSLTGPLASTRAGQIGYELWRDDVNAAGGLLGRKVEFVIYDDQSSASNVPAIYSKMVDVDKVDVLISPYGANLSAPLMPFIRQRNQFMVGMFALAGNDRARHDKYFHACPWGPNSMLGWARGFFDLAKSINAKKIAIINSDLEFSASAAQGGAQVAKEYGMEVVMNQSYPPNTSDFSTILRNINAANPDAVFVCSYPADSAAIIRGVKEIGISDSVQIFGGSMIGPQYGSLLGSLGQDLNGLVNITTFVPEPTLKTPAIDNFFSRYVPKAQAENLDPLGFYIPPFYYVAGQIVEAGIKGSQSVDHAKMAQYLHANPIDTLVGKVAFNELGDWTERRTLMIQVQGVKGNDINQFREPGRQVILDPSSLKSGELITPYNKARQG</sequence>
<dbReference type="InterPro" id="IPR006311">
    <property type="entry name" value="TAT_signal"/>
</dbReference>
<keyword evidence="6" id="KW-1185">Reference proteome</keyword>
<feature type="signal peptide" evidence="3">
    <location>
        <begin position="1"/>
        <end position="30"/>
    </location>
</feature>
<feature type="domain" description="Leucine-binding protein" evidence="4">
    <location>
        <begin position="34"/>
        <end position="367"/>
    </location>
</feature>
<dbReference type="Gene3D" id="3.40.50.2300">
    <property type="match status" value="2"/>
</dbReference>
<dbReference type="CDD" id="cd06338">
    <property type="entry name" value="PBP1_ABC_ligand_binding-like"/>
    <property type="match status" value="1"/>
</dbReference>
<protein>
    <submittedName>
        <fullName evidence="5">Amino acid ABC transporter substrate-binding protein</fullName>
    </submittedName>
</protein>
<dbReference type="SUPFAM" id="SSF53822">
    <property type="entry name" value="Periplasmic binding protein-like I"/>
    <property type="match status" value="1"/>
</dbReference>
<gene>
    <name evidence="5" type="ORF">GTU67_03065</name>
</gene>
<dbReference type="PROSITE" id="PS51318">
    <property type="entry name" value="TAT"/>
    <property type="match status" value="1"/>
</dbReference>
<dbReference type="EMBL" id="JACJUU010000002">
    <property type="protein sequence ID" value="MBC2768893.1"/>
    <property type="molecule type" value="Genomic_DNA"/>
</dbReference>
<dbReference type="InterPro" id="IPR028082">
    <property type="entry name" value="Peripla_BP_I"/>
</dbReference>
<dbReference type="Pfam" id="PF13458">
    <property type="entry name" value="Peripla_BP_6"/>
    <property type="match status" value="1"/>
</dbReference>
<feature type="chain" id="PRO_5032547668" evidence="3">
    <location>
        <begin position="31"/>
        <end position="422"/>
    </location>
</feature>
<proteinExistence type="inferred from homology"/>
<dbReference type="PANTHER" id="PTHR30483:SF37">
    <property type="entry name" value="ABC TRANSPORTER SUBSTRATE-BINDING PROTEIN"/>
    <property type="match status" value="1"/>
</dbReference>
<dbReference type="AlphaFoldDB" id="A0A842HKX2"/>
<comment type="caution">
    <text evidence="5">The sequence shown here is derived from an EMBL/GenBank/DDBJ whole genome shotgun (WGS) entry which is preliminary data.</text>
</comment>
<evidence type="ECO:0000256" key="2">
    <source>
        <dbReference type="ARBA" id="ARBA00022729"/>
    </source>
</evidence>
<name>A0A842HKX2_9BURK</name>
<dbReference type="PANTHER" id="PTHR30483">
    <property type="entry name" value="LEUCINE-SPECIFIC-BINDING PROTEIN"/>
    <property type="match status" value="1"/>
</dbReference>
<reference evidence="5 6" key="1">
    <citation type="submission" date="2020-08" db="EMBL/GenBank/DDBJ databases">
        <title>Paraeoetvoesia sp. YC-7-48 draft genome sequence.</title>
        <authorList>
            <person name="Yao L."/>
        </authorList>
    </citation>
    <scope>NUCLEOTIDE SEQUENCE [LARGE SCALE GENOMIC DNA]</scope>
    <source>
        <strain evidence="6">YC-7-48</strain>
    </source>
</reference>
<evidence type="ECO:0000259" key="4">
    <source>
        <dbReference type="Pfam" id="PF13458"/>
    </source>
</evidence>
<comment type="similarity">
    <text evidence="1">Belongs to the leucine-binding protein family.</text>
</comment>
<keyword evidence="2 3" id="KW-0732">Signal</keyword>
<evidence type="ECO:0000313" key="6">
    <source>
        <dbReference type="Proteomes" id="UP000545386"/>
    </source>
</evidence>
<dbReference type="RefSeq" id="WP_185778709.1">
    <property type="nucleotide sequence ID" value="NZ_JACJUU010000002.1"/>
</dbReference>
<accession>A0A842HKX2</accession>
<evidence type="ECO:0000256" key="3">
    <source>
        <dbReference type="SAM" id="SignalP"/>
    </source>
</evidence>
<organism evidence="5 6">
    <name type="scientific">Pusillimonas minor</name>
    <dbReference type="NCBI Taxonomy" id="2697024"/>
    <lineage>
        <taxon>Bacteria</taxon>
        <taxon>Pseudomonadati</taxon>
        <taxon>Pseudomonadota</taxon>
        <taxon>Betaproteobacteria</taxon>
        <taxon>Burkholderiales</taxon>
        <taxon>Alcaligenaceae</taxon>
        <taxon>Pusillimonas</taxon>
    </lineage>
</organism>
<evidence type="ECO:0000256" key="1">
    <source>
        <dbReference type="ARBA" id="ARBA00010062"/>
    </source>
</evidence>
<evidence type="ECO:0000313" key="5">
    <source>
        <dbReference type="EMBL" id="MBC2768893.1"/>
    </source>
</evidence>